<keyword evidence="2" id="KW-1185">Reference proteome</keyword>
<organism evidence="1 2">
    <name type="scientific">Oryza sativa subsp. japonica</name>
    <name type="common">Rice</name>
    <dbReference type="NCBI Taxonomy" id="39947"/>
    <lineage>
        <taxon>Eukaryota</taxon>
        <taxon>Viridiplantae</taxon>
        <taxon>Streptophyta</taxon>
        <taxon>Embryophyta</taxon>
        <taxon>Tracheophyta</taxon>
        <taxon>Spermatophyta</taxon>
        <taxon>Magnoliopsida</taxon>
        <taxon>Liliopsida</taxon>
        <taxon>Poales</taxon>
        <taxon>Poaceae</taxon>
        <taxon>BOP clade</taxon>
        <taxon>Oryzoideae</taxon>
        <taxon>Oryzeae</taxon>
        <taxon>Oryzinae</taxon>
        <taxon>Oryza</taxon>
        <taxon>Oryza sativa</taxon>
    </lineage>
</organism>
<reference evidence="1 2" key="2">
    <citation type="journal article" date="2013" name="Plant Cell Physiol.">
        <title>Rice Annotation Project Database (RAP-DB): an integrative and interactive database for rice genomics.</title>
        <authorList>
            <person name="Sakai H."/>
            <person name="Lee S.S."/>
            <person name="Tanaka T."/>
            <person name="Numa H."/>
            <person name="Kim J."/>
            <person name="Kawahara Y."/>
            <person name="Wakimoto H."/>
            <person name="Yang C.C."/>
            <person name="Iwamoto M."/>
            <person name="Abe T."/>
            <person name="Yamada Y."/>
            <person name="Muto A."/>
            <person name="Inokuchi H."/>
            <person name="Ikemura T."/>
            <person name="Matsumoto T."/>
            <person name="Sasaki T."/>
            <person name="Itoh T."/>
        </authorList>
    </citation>
    <scope>NUCLEOTIDE SEQUENCE [LARGE SCALE GENOMIC DNA]</scope>
    <source>
        <strain evidence="2">cv. Nipponbare</strain>
    </source>
</reference>
<dbReference type="InParanoid" id="A0A0P0XZ66"/>
<gene>
    <name evidence="1" type="ordered locus">Os11g0164100</name>
    <name evidence="1" type="ORF">OSNPB_110164100</name>
</gene>
<protein>
    <submittedName>
        <fullName evidence="1">Os11g0164100 protein</fullName>
    </submittedName>
</protein>
<dbReference type="PaxDb" id="39947-A0A0P0XZ66"/>
<dbReference type="AlphaFoldDB" id="A0A0P0XZ66"/>
<evidence type="ECO:0000313" key="1">
    <source>
        <dbReference type="EMBL" id="BAT12820.1"/>
    </source>
</evidence>
<name>A0A0P0XZ66_ORYSJ</name>
<dbReference type="FunCoup" id="A0A0P0XZ66">
    <property type="interactions" value="182"/>
</dbReference>
<dbReference type="STRING" id="39947.A0A0P0XZ66"/>
<reference evidence="2" key="1">
    <citation type="journal article" date="2005" name="Nature">
        <title>The map-based sequence of the rice genome.</title>
        <authorList>
            <consortium name="International rice genome sequencing project (IRGSP)"/>
            <person name="Matsumoto T."/>
            <person name="Wu J."/>
            <person name="Kanamori H."/>
            <person name="Katayose Y."/>
            <person name="Fujisawa M."/>
            <person name="Namiki N."/>
            <person name="Mizuno H."/>
            <person name="Yamamoto K."/>
            <person name="Antonio B.A."/>
            <person name="Baba T."/>
            <person name="Sakata K."/>
            <person name="Nagamura Y."/>
            <person name="Aoki H."/>
            <person name="Arikawa K."/>
            <person name="Arita K."/>
            <person name="Bito T."/>
            <person name="Chiden Y."/>
            <person name="Fujitsuka N."/>
            <person name="Fukunaka R."/>
            <person name="Hamada M."/>
            <person name="Harada C."/>
            <person name="Hayashi A."/>
            <person name="Hijishita S."/>
            <person name="Honda M."/>
            <person name="Hosokawa S."/>
            <person name="Ichikawa Y."/>
            <person name="Idonuma A."/>
            <person name="Iijima M."/>
            <person name="Ikeda M."/>
            <person name="Ikeno M."/>
            <person name="Ito K."/>
            <person name="Ito S."/>
            <person name="Ito T."/>
            <person name="Ito Y."/>
            <person name="Ito Y."/>
            <person name="Iwabuchi A."/>
            <person name="Kamiya K."/>
            <person name="Karasawa W."/>
            <person name="Kurita K."/>
            <person name="Katagiri S."/>
            <person name="Kikuta A."/>
            <person name="Kobayashi H."/>
            <person name="Kobayashi N."/>
            <person name="Machita K."/>
            <person name="Maehara T."/>
            <person name="Masukawa M."/>
            <person name="Mizubayashi T."/>
            <person name="Mukai Y."/>
            <person name="Nagasaki H."/>
            <person name="Nagata Y."/>
            <person name="Naito S."/>
            <person name="Nakashima M."/>
            <person name="Nakama Y."/>
            <person name="Nakamichi Y."/>
            <person name="Nakamura M."/>
            <person name="Meguro A."/>
            <person name="Negishi M."/>
            <person name="Ohta I."/>
            <person name="Ohta T."/>
            <person name="Okamoto M."/>
            <person name="Ono N."/>
            <person name="Saji S."/>
            <person name="Sakaguchi M."/>
            <person name="Sakai K."/>
            <person name="Shibata M."/>
            <person name="Shimokawa T."/>
            <person name="Song J."/>
            <person name="Takazaki Y."/>
            <person name="Terasawa K."/>
            <person name="Tsugane M."/>
            <person name="Tsuji K."/>
            <person name="Ueda S."/>
            <person name="Waki K."/>
            <person name="Yamagata H."/>
            <person name="Yamamoto M."/>
            <person name="Yamamoto S."/>
            <person name="Yamane H."/>
            <person name="Yoshiki S."/>
            <person name="Yoshihara R."/>
            <person name="Yukawa K."/>
            <person name="Zhong H."/>
            <person name="Yano M."/>
            <person name="Yuan Q."/>
            <person name="Ouyang S."/>
            <person name="Liu J."/>
            <person name="Jones K.M."/>
            <person name="Gansberger K."/>
            <person name="Moffat K."/>
            <person name="Hill J."/>
            <person name="Bera J."/>
            <person name="Fadrosh D."/>
            <person name="Jin S."/>
            <person name="Johri S."/>
            <person name="Kim M."/>
            <person name="Overton L."/>
            <person name="Reardon M."/>
            <person name="Tsitrin T."/>
            <person name="Vuong H."/>
            <person name="Weaver B."/>
            <person name="Ciecko A."/>
            <person name="Tallon L."/>
            <person name="Jackson J."/>
            <person name="Pai G."/>
            <person name="Aken S.V."/>
            <person name="Utterback T."/>
            <person name="Reidmuller S."/>
            <person name="Feldblyum T."/>
            <person name="Hsiao J."/>
            <person name="Zismann V."/>
            <person name="Iobst S."/>
            <person name="de Vazeille A.R."/>
            <person name="Buell C.R."/>
            <person name="Ying K."/>
            <person name="Li Y."/>
            <person name="Lu T."/>
            <person name="Huang Y."/>
            <person name="Zhao Q."/>
            <person name="Feng Q."/>
            <person name="Zhang L."/>
            <person name="Zhu J."/>
            <person name="Weng Q."/>
            <person name="Mu J."/>
            <person name="Lu Y."/>
            <person name="Fan D."/>
            <person name="Liu Y."/>
            <person name="Guan J."/>
            <person name="Zhang Y."/>
            <person name="Yu S."/>
            <person name="Liu X."/>
            <person name="Zhang Y."/>
            <person name="Hong G."/>
            <person name="Han B."/>
            <person name="Choisne N."/>
            <person name="Demange N."/>
            <person name="Orjeda G."/>
            <person name="Samain S."/>
            <person name="Cattolico L."/>
            <person name="Pelletier E."/>
            <person name="Couloux A."/>
            <person name="Segurens B."/>
            <person name="Wincker P."/>
            <person name="D'Hont A."/>
            <person name="Scarpelli C."/>
            <person name="Weissenbach J."/>
            <person name="Salanoubat M."/>
            <person name="Quetier F."/>
            <person name="Yu Y."/>
            <person name="Kim H.R."/>
            <person name="Rambo T."/>
            <person name="Currie J."/>
            <person name="Collura K."/>
            <person name="Luo M."/>
            <person name="Yang T."/>
            <person name="Ammiraju J.S.S."/>
            <person name="Engler F."/>
            <person name="Soderlund C."/>
            <person name="Wing R.A."/>
            <person name="Palmer L.E."/>
            <person name="de la Bastide M."/>
            <person name="Spiegel L."/>
            <person name="Nascimento L."/>
            <person name="Zutavern T."/>
            <person name="O'Shaughnessy A."/>
            <person name="Dike S."/>
            <person name="Dedhia N."/>
            <person name="Preston R."/>
            <person name="Balija V."/>
            <person name="McCombie W.R."/>
            <person name="Chow T."/>
            <person name="Chen H."/>
            <person name="Chung M."/>
            <person name="Chen C."/>
            <person name="Shaw J."/>
            <person name="Wu H."/>
            <person name="Hsiao K."/>
            <person name="Chao Y."/>
            <person name="Chu M."/>
            <person name="Cheng C."/>
            <person name="Hour A."/>
            <person name="Lee P."/>
            <person name="Lin S."/>
            <person name="Lin Y."/>
            <person name="Liou J."/>
            <person name="Liu S."/>
            <person name="Hsing Y."/>
            <person name="Raghuvanshi S."/>
            <person name="Mohanty A."/>
            <person name="Bharti A.K."/>
            <person name="Gaur A."/>
            <person name="Gupta V."/>
            <person name="Kumar D."/>
            <person name="Ravi V."/>
            <person name="Vij S."/>
            <person name="Kapur A."/>
            <person name="Khurana P."/>
            <person name="Khurana P."/>
            <person name="Khurana J.P."/>
            <person name="Tyagi A.K."/>
            <person name="Gaikwad K."/>
            <person name="Singh A."/>
            <person name="Dalal V."/>
            <person name="Srivastava S."/>
            <person name="Dixit A."/>
            <person name="Pal A.K."/>
            <person name="Ghazi I.A."/>
            <person name="Yadav M."/>
            <person name="Pandit A."/>
            <person name="Bhargava A."/>
            <person name="Sureshbabu K."/>
            <person name="Batra K."/>
            <person name="Sharma T.R."/>
            <person name="Mohapatra T."/>
            <person name="Singh N.K."/>
            <person name="Messing J."/>
            <person name="Nelson A.B."/>
            <person name="Fuks G."/>
            <person name="Kavchok S."/>
            <person name="Keizer G."/>
            <person name="Linton E."/>
            <person name="Llaca V."/>
            <person name="Song R."/>
            <person name="Tanyolac B."/>
            <person name="Young S."/>
            <person name="Ho-Il K."/>
            <person name="Hahn J.H."/>
            <person name="Sangsakoo G."/>
            <person name="Vanavichit A."/>
            <person name="de Mattos Luiz.A.T."/>
            <person name="Zimmer P.D."/>
            <person name="Malone G."/>
            <person name="Dellagostin O."/>
            <person name="de Oliveira A.C."/>
            <person name="Bevan M."/>
            <person name="Bancroft I."/>
            <person name="Minx P."/>
            <person name="Cordum H."/>
            <person name="Wilson R."/>
            <person name="Cheng Z."/>
            <person name="Jin W."/>
            <person name="Jiang J."/>
            <person name="Leong S.A."/>
            <person name="Iwama H."/>
            <person name="Gojobori T."/>
            <person name="Itoh T."/>
            <person name="Niimura Y."/>
            <person name="Fujii Y."/>
            <person name="Habara T."/>
            <person name="Sakai H."/>
            <person name="Sato Y."/>
            <person name="Wilson G."/>
            <person name="Kumar K."/>
            <person name="McCouch S."/>
            <person name="Juretic N."/>
            <person name="Hoen D."/>
            <person name="Wright S."/>
            <person name="Bruskiewich R."/>
            <person name="Bureau T."/>
            <person name="Miyao A."/>
            <person name="Hirochika H."/>
            <person name="Nishikawa T."/>
            <person name="Kadowaki K."/>
            <person name="Sugiura M."/>
            <person name="Burr B."/>
            <person name="Sasaki T."/>
        </authorList>
    </citation>
    <scope>NUCLEOTIDE SEQUENCE [LARGE SCALE GENOMIC DNA]</scope>
    <source>
        <strain evidence="2">cv. Nipponbare</strain>
    </source>
</reference>
<dbReference type="Proteomes" id="UP000059680">
    <property type="component" value="Chromosome 11"/>
</dbReference>
<accession>A0A0P0XZ66</accession>
<evidence type="ECO:0000313" key="2">
    <source>
        <dbReference type="Proteomes" id="UP000059680"/>
    </source>
</evidence>
<reference evidence="1 2" key="3">
    <citation type="journal article" date="2013" name="Rice">
        <title>Improvement of the Oryza sativa Nipponbare reference genome using next generation sequence and optical map data.</title>
        <authorList>
            <person name="Kawahara Y."/>
            <person name="de la Bastide M."/>
            <person name="Hamilton J.P."/>
            <person name="Kanamori H."/>
            <person name="McCombie W.R."/>
            <person name="Ouyang S."/>
            <person name="Schwartz D.C."/>
            <person name="Tanaka T."/>
            <person name="Wu J."/>
            <person name="Zhou S."/>
            <person name="Childs K.L."/>
            <person name="Davidson R.M."/>
            <person name="Lin H."/>
            <person name="Quesada-Ocampo L."/>
            <person name="Vaillancourt B."/>
            <person name="Sakai H."/>
            <person name="Lee S.S."/>
            <person name="Kim J."/>
            <person name="Numa H."/>
            <person name="Itoh T."/>
            <person name="Buell C.R."/>
            <person name="Matsumoto T."/>
        </authorList>
    </citation>
    <scope>NUCLEOTIDE SEQUENCE [LARGE SCALE GENOMIC DNA]</scope>
    <source>
        <strain evidence="2">cv. Nipponbare</strain>
    </source>
</reference>
<sequence>LCLLTCHKKLPTDSIASTGVLGRIVARNKLLDVGCVLFYSDLSSGTHIGSNGLILEMATGVRSQNQLYMMLLTIDLDLRSFSGDEIVRAAVEFEP</sequence>
<dbReference type="EMBL" id="AP014967">
    <property type="protein sequence ID" value="BAT12820.1"/>
    <property type="molecule type" value="Genomic_DNA"/>
</dbReference>
<dbReference type="OMA" id="NQLYMML"/>
<proteinExistence type="predicted"/>
<feature type="non-terminal residue" evidence="1">
    <location>
        <position position="1"/>
    </location>
</feature>